<keyword evidence="4" id="KW-1185">Reference proteome</keyword>
<evidence type="ECO:0000313" key="4">
    <source>
        <dbReference type="Proteomes" id="UP001597483"/>
    </source>
</evidence>
<reference evidence="4" key="1">
    <citation type="journal article" date="2019" name="Int. J. Syst. Evol. Microbiol.">
        <title>The Global Catalogue of Microorganisms (GCM) 10K type strain sequencing project: providing services to taxonomists for standard genome sequencing and annotation.</title>
        <authorList>
            <consortium name="The Broad Institute Genomics Platform"/>
            <consortium name="The Broad Institute Genome Sequencing Center for Infectious Disease"/>
            <person name="Wu L."/>
            <person name="Ma J."/>
        </authorList>
    </citation>
    <scope>NUCLEOTIDE SEQUENCE [LARGE SCALE GENOMIC DNA]</scope>
    <source>
        <strain evidence="4">CGMCC 4.7641</strain>
    </source>
</reference>
<keyword evidence="1" id="KW-1133">Transmembrane helix</keyword>
<feature type="transmembrane region" description="Helical" evidence="1">
    <location>
        <begin position="183"/>
        <end position="206"/>
    </location>
</feature>
<dbReference type="NCBIfam" id="NF042915">
    <property type="entry name" value="MAB_1171c_fam"/>
    <property type="match status" value="1"/>
</dbReference>
<feature type="transmembrane region" description="Helical" evidence="1">
    <location>
        <begin position="104"/>
        <end position="122"/>
    </location>
</feature>
<protein>
    <submittedName>
        <fullName evidence="3">MAB_1171c family putative transporter</fullName>
    </submittedName>
</protein>
<feature type="transmembrane region" description="Helical" evidence="1">
    <location>
        <begin position="69"/>
        <end position="92"/>
    </location>
</feature>
<keyword evidence="1" id="KW-0812">Transmembrane</keyword>
<sequence>MNTLKIILFSLSAVSSYAALLYKLFSMRRSWRDPAYIVLMTTLILQCVTFTLGAISLSIGSLFGVPNLAILILHLAAVAYCISAQLLLMLWANPPSEIRTPIRAWIFSGAALFVVLIALFFIGNKPGTPGTAFAVGSSDPVILTYLLLFIISQAVPCVTIYLQCLPYARSTSRVWLRRTLRTLAVGAVVLFLYCATRALNIVSPILGWHLGAWAILPSVFSAVGIAIVSFGLTMPSWGEHVSSVARWRRNYRSYRALYPLWHSLYESSPDIALEPPTAGDTDRRWSDLHYRLHRRVIEIRDGWRALRPYMDRADTPDGDQAMAEARKIRQALEAKTSGVTPAESQDNGAFDDHDAKTFAAEVAWLTQVSEAYGKLG</sequence>
<dbReference type="Pfam" id="PF20182">
    <property type="entry name" value="DUF6545"/>
    <property type="match status" value="1"/>
</dbReference>
<evidence type="ECO:0000313" key="3">
    <source>
        <dbReference type="EMBL" id="MFD2474433.1"/>
    </source>
</evidence>
<comment type="caution">
    <text evidence="3">The sequence shown here is derived from an EMBL/GenBank/DDBJ whole genome shotgun (WGS) entry which is preliminary data.</text>
</comment>
<keyword evidence="1" id="KW-0472">Membrane</keyword>
<dbReference type="EMBL" id="JBHUKS010000038">
    <property type="protein sequence ID" value="MFD2474433.1"/>
    <property type="molecule type" value="Genomic_DNA"/>
</dbReference>
<evidence type="ECO:0000256" key="1">
    <source>
        <dbReference type="SAM" id="Phobius"/>
    </source>
</evidence>
<gene>
    <name evidence="3" type="ORF">ACFSVL_43985</name>
</gene>
<feature type="transmembrane region" description="Helical" evidence="1">
    <location>
        <begin position="6"/>
        <end position="25"/>
    </location>
</feature>
<feature type="transmembrane region" description="Helical" evidence="1">
    <location>
        <begin position="142"/>
        <end position="162"/>
    </location>
</feature>
<dbReference type="InterPro" id="IPR050039">
    <property type="entry name" value="MAB_1171c-like"/>
</dbReference>
<accession>A0ABW5HM88</accession>
<evidence type="ECO:0000259" key="2">
    <source>
        <dbReference type="Pfam" id="PF20182"/>
    </source>
</evidence>
<organism evidence="3 4">
    <name type="scientific">Amycolatopsis silviterrae</name>
    <dbReference type="NCBI Taxonomy" id="1656914"/>
    <lineage>
        <taxon>Bacteria</taxon>
        <taxon>Bacillati</taxon>
        <taxon>Actinomycetota</taxon>
        <taxon>Actinomycetes</taxon>
        <taxon>Pseudonocardiales</taxon>
        <taxon>Pseudonocardiaceae</taxon>
        <taxon>Amycolatopsis</taxon>
    </lineage>
</organism>
<feature type="transmembrane region" description="Helical" evidence="1">
    <location>
        <begin position="212"/>
        <end position="232"/>
    </location>
</feature>
<proteinExistence type="predicted"/>
<name>A0ABW5HM88_9PSEU</name>
<dbReference type="RefSeq" id="WP_378313706.1">
    <property type="nucleotide sequence ID" value="NZ_JBHUKS010000038.1"/>
</dbReference>
<feature type="domain" description="DUF6545" evidence="2">
    <location>
        <begin position="246"/>
        <end position="372"/>
    </location>
</feature>
<dbReference type="Proteomes" id="UP001597483">
    <property type="component" value="Unassembled WGS sequence"/>
</dbReference>
<dbReference type="InterPro" id="IPR046675">
    <property type="entry name" value="DUF6545"/>
</dbReference>
<feature type="transmembrane region" description="Helical" evidence="1">
    <location>
        <begin position="37"/>
        <end position="63"/>
    </location>
</feature>